<keyword evidence="2" id="KW-1185">Reference proteome</keyword>
<gene>
    <name evidence="1" type="ORF">O181_095597</name>
</gene>
<evidence type="ECO:0000313" key="2">
    <source>
        <dbReference type="Proteomes" id="UP000765509"/>
    </source>
</evidence>
<dbReference type="Proteomes" id="UP000765509">
    <property type="component" value="Unassembled WGS sequence"/>
</dbReference>
<protein>
    <submittedName>
        <fullName evidence="1">Uncharacterized protein</fullName>
    </submittedName>
</protein>
<organism evidence="1 2">
    <name type="scientific">Austropuccinia psidii MF-1</name>
    <dbReference type="NCBI Taxonomy" id="1389203"/>
    <lineage>
        <taxon>Eukaryota</taxon>
        <taxon>Fungi</taxon>
        <taxon>Dikarya</taxon>
        <taxon>Basidiomycota</taxon>
        <taxon>Pucciniomycotina</taxon>
        <taxon>Pucciniomycetes</taxon>
        <taxon>Pucciniales</taxon>
        <taxon>Sphaerophragmiaceae</taxon>
        <taxon>Austropuccinia</taxon>
    </lineage>
</organism>
<dbReference type="EMBL" id="AVOT02063045">
    <property type="protein sequence ID" value="MBW0555882.1"/>
    <property type="molecule type" value="Genomic_DNA"/>
</dbReference>
<dbReference type="OrthoDB" id="9997817at2759"/>
<accession>A0A9Q3J538</accession>
<name>A0A9Q3J538_9BASI</name>
<reference evidence="1" key="1">
    <citation type="submission" date="2021-03" db="EMBL/GenBank/DDBJ databases">
        <title>Draft genome sequence of rust myrtle Austropuccinia psidii MF-1, a brazilian biotype.</title>
        <authorList>
            <person name="Quecine M.C."/>
            <person name="Pachon D.M.R."/>
            <person name="Bonatelli M.L."/>
            <person name="Correr F.H."/>
            <person name="Franceschini L.M."/>
            <person name="Leite T.F."/>
            <person name="Margarido G.R.A."/>
            <person name="Almeida C.A."/>
            <person name="Ferrarezi J.A."/>
            <person name="Labate C.A."/>
        </authorList>
    </citation>
    <scope>NUCLEOTIDE SEQUENCE</scope>
    <source>
        <strain evidence="1">MF-1</strain>
    </source>
</reference>
<evidence type="ECO:0000313" key="1">
    <source>
        <dbReference type="EMBL" id="MBW0555882.1"/>
    </source>
</evidence>
<comment type="caution">
    <text evidence="1">The sequence shown here is derived from an EMBL/GenBank/DDBJ whole genome shotgun (WGS) entry which is preliminary data.</text>
</comment>
<dbReference type="AlphaFoldDB" id="A0A9Q3J538"/>
<sequence>MEEKESDETVVADAPEAPEAPNIALLNKTLVSQAEPNFLKIMEQMNKLMQKITQAVSPRNNYRAAEFKTPSVNTPHSFHGNKAHKLRELIHSYKLIFHNDPEEFFSDKKKALSSASFLTDRARK</sequence>
<proteinExistence type="predicted"/>